<dbReference type="InterPro" id="IPR013833">
    <property type="entry name" value="Cyt_c_oxidase_su3_a-hlx"/>
</dbReference>
<evidence type="ECO:0000256" key="8">
    <source>
        <dbReference type="SAM" id="Phobius"/>
    </source>
</evidence>
<dbReference type="PANTHER" id="PTHR11403">
    <property type="entry name" value="CYTOCHROME C OXIDASE SUBUNIT III"/>
    <property type="match status" value="1"/>
</dbReference>
<dbReference type="SUPFAM" id="SSF81452">
    <property type="entry name" value="Cytochrome c oxidase subunit III-like"/>
    <property type="match status" value="1"/>
</dbReference>
<dbReference type="RefSeq" id="WP_131581402.1">
    <property type="nucleotide sequence ID" value="NZ_SJZJ01000002.1"/>
</dbReference>
<dbReference type="InterPro" id="IPR035973">
    <property type="entry name" value="Cyt_c_oxidase_su3-like_sf"/>
</dbReference>
<feature type="domain" description="Heme-copper oxidase subunit III family profile" evidence="9">
    <location>
        <begin position="26"/>
        <end position="200"/>
    </location>
</feature>
<keyword evidence="3 7" id="KW-0812">Transmembrane</keyword>
<evidence type="ECO:0000256" key="5">
    <source>
        <dbReference type="ARBA" id="ARBA00023136"/>
    </source>
</evidence>
<feature type="transmembrane region" description="Helical" evidence="8">
    <location>
        <begin position="65"/>
        <end position="86"/>
    </location>
</feature>
<feature type="transmembrane region" description="Helical" evidence="8">
    <location>
        <begin position="98"/>
        <end position="117"/>
    </location>
</feature>
<sequence>MSSLTTTEPDPVAERPARRVPAEPEFWILVLGDLALFTVFFFVWTTGERADPAHFADGRATLARGIGIANTLVLLAGSAAVVRAIAALRRDDERAARAAYGLAILGGAVFLVLKAVEYAGHLRHGVDALAGPFYIDYFVFTGVHALHVVLGMVLLGVARARVGRGPAGAARPMVLQEAAATYWHVIDIVWIVLFTLIYLG</sequence>
<dbReference type="OrthoDB" id="9810850at2"/>
<name>A0A4R1CJ03_9ACTN</name>
<reference evidence="10 11" key="1">
    <citation type="submission" date="2019-03" db="EMBL/GenBank/DDBJ databases">
        <authorList>
            <person name="Kim M.K.M."/>
        </authorList>
    </citation>
    <scope>NUCLEOTIDE SEQUENCE [LARGE SCALE GENOMIC DNA]</scope>
    <source>
        <strain evidence="10 11">18JY15-6</strain>
    </source>
</reference>
<dbReference type="Proteomes" id="UP000295453">
    <property type="component" value="Unassembled WGS sequence"/>
</dbReference>
<evidence type="ECO:0000256" key="1">
    <source>
        <dbReference type="ARBA" id="ARBA00004141"/>
    </source>
</evidence>
<dbReference type="EMBL" id="SJZJ01000002">
    <property type="protein sequence ID" value="TCJ30807.1"/>
    <property type="molecule type" value="Genomic_DNA"/>
</dbReference>
<evidence type="ECO:0000313" key="10">
    <source>
        <dbReference type="EMBL" id="TCJ30807.1"/>
    </source>
</evidence>
<dbReference type="Gene3D" id="1.20.120.80">
    <property type="entry name" value="Cytochrome c oxidase, subunit III, four-helix bundle"/>
    <property type="match status" value="1"/>
</dbReference>
<feature type="transmembrane region" description="Helical" evidence="8">
    <location>
        <begin position="179"/>
        <end position="199"/>
    </location>
</feature>
<evidence type="ECO:0000256" key="3">
    <source>
        <dbReference type="ARBA" id="ARBA00022692"/>
    </source>
</evidence>
<proteinExistence type="inferred from homology"/>
<dbReference type="GO" id="GO:0019646">
    <property type="term" value="P:aerobic electron transport chain"/>
    <property type="evidence" value="ECO:0007669"/>
    <property type="project" value="InterPro"/>
</dbReference>
<keyword evidence="5 8" id="KW-0472">Membrane</keyword>
<dbReference type="GO" id="GO:0004129">
    <property type="term" value="F:cytochrome-c oxidase activity"/>
    <property type="evidence" value="ECO:0007669"/>
    <property type="project" value="InterPro"/>
</dbReference>
<comment type="caution">
    <text evidence="10">The sequence shown here is derived from an EMBL/GenBank/DDBJ whole genome shotgun (WGS) entry which is preliminary data.</text>
</comment>
<dbReference type="InterPro" id="IPR024791">
    <property type="entry name" value="Cyt_c/ubiquinol_Oxase_su3"/>
</dbReference>
<dbReference type="GO" id="GO:0005886">
    <property type="term" value="C:plasma membrane"/>
    <property type="evidence" value="ECO:0007669"/>
    <property type="project" value="UniProtKB-SubCell"/>
</dbReference>
<comment type="similarity">
    <text evidence="2 7">Belongs to the cytochrome c oxidase subunit 3 family.</text>
</comment>
<keyword evidence="11" id="KW-1185">Reference proteome</keyword>
<evidence type="ECO:0000259" key="9">
    <source>
        <dbReference type="PROSITE" id="PS50253"/>
    </source>
</evidence>
<evidence type="ECO:0000256" key="2">
    <source>
        <dbReference type="ARBA" id="ARBA00010581"/>
    </source>
</evidence>
<keyword evidence="4 8" id="KW-1133">Transmembrane helix</keyword>
<comment type="subcellular location">
    <subcellularLocation>
        <location evidence="7">Cell membrane</location>
        <topology evidence="7">Multi-pass membrane protein</topology>
    </subcellularLocation>
    <subcellularLocation>
        <location evidence="1">Membrane</location>
        <topology evidence="1">Multi-pass membrane protein</topology>
    </subcellularLocation>
</comment>
<dbReference type="AlphaFoldDB" id="A0A4R1CJ03"/>
<evidence type="ECO:0000256" key="7">
    <source>
        <dbReference type="RuleBase" id="RU003376"/>
    </source>
</evidence>
<accession>A0A4R1CJ03</accession>
<feature type="transmembrane region" description="Helical" evidence="8">
    <location>
        <begin position="137"/>
        <end position="158"/>
    </location>
</feature>
<dbReference type="PANTHER" id="PTHR11403:SF6">
    <property type="entry name" value="NITRIC OXIDE REDUCTASE SUBUNIT E"/>
    <property type="match status" value="1"/>
</dbReference>
<dbReference type="InterPro" id="IPR000298">
    <property type="entry name" value="Cyt_c_oxidase-like_su3"/>
</dbReference>
<protein>
    <recommendedName>
        <fullName evidence="6">Cytochrome aa3 subunit 3</fullName>
    </recommendedName>
</protein>
<evidence type="ECO:0000256" key="6">
    <source>
        <dbReference type="ARBA" id="ARBA00031400"/>
    </source>
</evidence>
<gene>
    <name evidence="10" type="ORF">EPD65_01860</name>
</gene>
<evidence type="ECO:0000313" key="11">
    <source>
        <dbReference type="Proteomes" id="UP000295453"/>
    </source>
</evidence>
<dbReference type="PROSITE" id="PS50253">
    <property type="entry name" value="COX3"/>
    <property type="match status" value="1"/>
</dbReference>
<evidence type="ECO:0000256" key="4">
    <source>
        <dbReference type="ARBA" id="ARBA00022989"/>
    </source>
</evidence>
<organism evidence="10 11">
    <name type="scientific">Nocardioides jejuensis</name>
    <dbReference type="NCBI Taxonomy" id="2502782"/>
    <lineage>
        <taxon>Bacteria</taxon>
        <taxon>Bacillati</taxon>
        <taxon>Actinomycetota</taxon>
        <taxon>Actinomycetes</taxon>
        <taxon>Propionibacteriales</taxon>
        <taxon>Nocardioidaceae</taxon>
        <taxon>Nocardioides</taxon>
    </lineage>
</organism>
<dbReference type="Pfam" id="PF00510">
    <property type="entry name" value="COX3"/>
    <property type="match status" value="1"/>
</dbReference>
<feature type="transmembrane region" description="Helical" evidence="8">
    <location>
        <begin position="26"/>
        <end position="45"/>
    </location>
</feature>